<dbReference type="RefSeq" id="WP_146992831.1">
    <property type="nucleotide sequence ID" value="NZ_VITY01000023.1"/>
</dbReference>
<evidence type="ECO:0000313" key="2">
    <source>
        <dbReference type="Proteomes" id="UP000321304"/>
    </source>
</evidence>
<evidence type="ECO:0000313" key="1">
    <source>
        <dbReference type="EMBL" id="TWB87075.1"/>
    </source>
</evidence>
<gene>
    <name evidence="1" type="ORF">FBZ93_1234</name>
</gene>
<name>A0A560KV46_9BRAD</name>
<proteinExistence type="predicted"/>
<organism evidence="1 2">
    <name type="scientific">Bradyrhizobium macuxiense</name>
    <dbReference type="NCBI Taxonomy" id="1755647"/>
    <lineage>
        <taxon>Bacteria</taxon>
        <taxon>Pseudomonadati</taxon>
        <taxon>Pseudomonadota</taxon>
        <taxon>Alphaproteobacteria</taxon>
        <taxon>Hyphomicrobiales</taxon>
        <taxon>Nitrobacteraceae</taxon>
        <taxon>Bradyrhizobium</taxon>
    </lineage>
</organism>
<dbReference type="OrthoDB" id="8403094at2"/>
<sequence length="144" mass="15182">MHVRRLVNLWILLFVAAGLLLAPVAPAFARMMPDASAATMQATMSDHQAMSDHAMSDMAMSDEAMSGQAMADNMPCCPDQTKSKGCDDCPFLALCMLSVSLPAPGGAMSLIARQPLQNAFAAGDDRLLDGLGAKPPDHPPRINA</sequence>
<dbReference type="AlphaFoldDB" id="A0A560KV46"/>
<keyword evidence="2" id="KW-1185">Reference proteome</keyword>
<protein>
    <recommendedName>
        <fullName evidence="3">DUF2946 domain-containing protein</fullName>
    </recommendedName>
</protein>
<accession>A0A560KV46</accession>
<evidence type="ECO:0008006" key="3">
    <source>
        <dbReference type="Google" id="ProtNLM"/>
    </source>
</evidence>
<comment type="caution">
    <text evidence="1">The sequence shown here is derived from an EMBL/GenBank/DDBJ whole genome shotgun (WGS) entry which is preliminary data.</text>
</comment>
<dbReference type="Proteomes" id="UP000321304">
    <property type="component" value="Unassembled WGS sequence"/>
</dbReference>
<reference evidence="1 2" key="1">
    <citation type="submission" date="2019-06" db="EMBL/GenBank/DDBJ databases">
        <title>Genomic Encyclopedia of Type Strains, Phase IV (KMG-V): Genome sequencing to study the core and pangenomes of soil and plant-associated prokaryotes.</title>
        <authorList>
            <person name="Whitman W."/>
        </authorList>
    </citation>
    <scope>NUCLEOTIDE SEQUENCE [LARGE SCALE GENOMIC DNA]</scope>
    <source>
        <strain evidence="1 2">BR 10355</strain>
    </source>
</reference>
<dbReference type="EMBL" id="VITY01000023">
    <property type="protein sequence ID" value="TWB87075.1"/>
    <property type="molecule type" value="Genomic_DNA"/>
</dbReference>